<dbReference type="Proteomes" id="UP000323274">
    <property type="component" value="Unassembled WGS sequence"/>
</dbReference>
<dbReference type="AlphaFoldDB" id="A0A5A5U450"/>
<accession>A0A5A5U450</accession>
<dbReference type="EMBL" id="BJJW01000010">
    <property type="protein sequence ID" value="GDZ84454.1"/>
    <property type="molecule type" value="Genomic_DNA"/>
</dbReference>
<evidence type="ECO:0000313" key="1">
    <source>
        <dbReference type="EMBL" id="GDZ84454.1"/>
    </source>
</evidence>
<dbReference type="InterPro" id="IPR029064">
    <property type="entry name" value="Ribosomal_eL30-like_sf"/>
</dbReference>
<name>A0A5A5U450_LEUCI</name>
<dbReference type="SUPFAM" id="SSF160515">
    <property type="entry name" value="YueI-like"/>
    <property type="match status" value="1"/>
</dbReference>
<reference evidence="1 2" key="1">
    <citation type="submission" date="2019-04" db="EMBL/GenBank/DDBJ databases">
        <title>A pseudo-fructophilic Leuconostoc citreum strain F192-5 isolated from peel of satsuma mandarin: the first report for isolation and characterization of strain-dependent fructophilic-like characteristics.</title>
        <authorList>
            <person name="Maeno S."/>
            <person name="Tanizawa Y."/>
            <person name="Kajikawa A."/>
            <person name="Kanesaki Y."/>
            <person name="Kubota E."/>
            <person name="Arita M."/>
            <person name="Leon D."/>
            <person name="Endo A."/>
        </authorList>
    </citation>
    <scope>NUCLEOTIDE SEQUENCE [LARGE SCALE GENOMIC DNA]</scope>
    <source>
        <strain evidence="1 2">F192-5</strain>
    </source>
</reference>
<dbReference type="PIRSF" id="PIRSF034303">
    <property type="entry name" value="DUF1694"/>
    <property type="match status" value="1"/>
</dbReference>
<sequence>MDINERLQQEQLGGQPKINPDEQRRYLGTFRERVIAAIKVSQLTDKTIQSQFEKILTKHSTGKVLIDQTLTTDNFPTFVSLATKTHHPFTVLSDVTVKNQVTDPIAVLLAADTAVNVNNIYLD</sequence>
<dbReference type="InterPro" id="IPR012543">
    <property type="entry name" value="DUF1694"/>
</dbReference>
<dbReference type="Pfam" id="PF07997">
    <property type="entry name" value="DUF1694"/>
    <property type="match status" value="1"/>
</dbReference>
<organism evidence="1 2">
    <name type="scientific">Leuconostoc citreum</name>
    <dbReference type="NCBI Taxonomy" id="33964"/>
    <lineage>
        <taxon>Bacteria</taxon>
        <taxon>Bacillati</taxon>
        <taxon>Bacillota</taxon>
        <taxon>Bacilli</taxon>
        <taxon>Lactobacillales</taxon>
        <taxon>Lactobacillaceae</taxon>
        <taxon>Leuconostoc</taxon>
    </lineage>
</organism>
<dbReference type="OMA" id="TRTKHPF"/>
<evidence type="ECO:0000313" key="2">
    <source>
        <dbReference type="Proteomes" id="UP000323274"/>
    </source>
</evidence>
<dbReference type="RefSeq" id="WP_004903774.1">
    <property type="nucleotide sequence ID" value="NZ_BJJW01000010.1"/>
</dbReference>
<gene>
    <name evidence="1" type="ORF">LCIT_16960</name>
</gene>
<protein>
    <submittedName>
        <fullName evidence="1">Uncharacterized protein</fullName>
    </submittedName>
</protein>
<proteinExistence type="predicted"/>
<dbReference type="Gene3D" id="3.30.1330.30">
    <property type="match status" value="1"/>
</dbReference>
<comment type="caution">
    <text evidence="1">The sequence shown here is derived from an EMBL/GenBank/DDBJ whole genome shotgun (WGS) entry which is preliminary data.</text>
</comment>